<keyword evidence="2" id="KW-1185">Reference proteome</keyword>
<organism evidence="1 2">
    <name type="scientific">Cuscuta australis</name>
    <dbReference type="NCBI Taxonomy" id="267555"/>
    <lineage>
        <taxon>Eukaryota</taxon>
        <taxon>Viridiplantae</taxon>
        <taxon>Streptophyta</taxon>
        <taxon>Embryophyta</taxon>
        <taxon>Tracheophyta</taxon>
        <taxon>Spermatophyta</taxon>
        <taxon>Magnoliopsida</taxon>
        <taxon>eudicotyledons</taxon>
        <taxon>Gunneridae</taxon>
        <taxon>Pentapetalae</taxon>
        <taxon>asterids</taxon>
        <taxon>lamiids</taxon>
        <taxon>Solanales</taxon>
        <taxon>Convolvulaceae</taxon>
        <taxon>Cuscuteae</taxon>
        <taxon>Cuscuta</taxon>
        <taxon>Cuscuta subgen. Grammica</taxon>
        <taxon>Cuscuta sect. Cleistogrammica</taxon>
    </lineage>
</organism>
<dbReference type="AlphaFoldDB" id="A0A328E964"/>
<evidence type="ECO:0000313" key="2">
    <source>
        <dbReference type="Proteomes" id="UP000249390"/>
    </source>
</evidence>
<protein>
    <submittedName>
        <fullName evidence="1">Uncharacterized protein</fullName>
    </submittedName>
</protein>
<sequence>MTLTYFKCFGCFVPKIDDSYPLTHTQTPYRPPTQSYPASHPLLPPLDVWLLCVLYIATHLEGVKGESRVEGEGGTNWGGSLVENLRGDLRRVKSSIFHLEHQKCSK</sequence>
<reference evidence="1 2" key="1">
    <citation type="submission" date="2018-06" db="EMBL/GenBank/DDBJ databases">
        <title>The Genome of Cuscuta australis (Dodder) Provides Insight into the Evolution of Plant Parasitism.</title>
        <authorList>
            <person name="Liu H."/>
        </authorList>
    </citation>
    <scope>NUCLEOTIDE SEQUENCE [LARGE SCALE GENOMIC DNA]</scope>
    <source>
        <strain evidence="2">cv. Yunnan</strain>
        <tissue evidence="1">Vines</tissue>
    </source>
</reference>
<gene>
    <name evidence="1" type="ORF">DM860_006821</name>
</gene>
<accession>A0A328E964</accession>
<evidence type="ECO:0000313" key="1">
    <source>
        <dbReference type="EMBL" id="RAL53149.1"/>
    </source>
</evidence>
<dbReference type="EMBL" id="NQVE01000027">
    <property type="protein sequence ID" value="RAL53149.1"/>
    <property type="molecule type" value="Genomic_DNA"/>
</dbReference>
<comment type="caution">
    <text evidence="1">The sequence shown here is derived from an EMBL/GenBank/DDBJ whole genome shotgun (WGS) entry which is preliminary data.</text>
</comment>
<dbReference type="Proteomes" id="UP000249390">
    <property type="component" value="Unassembled WGS sequence"/>
</dbReference>
<proteinExistence type="predicted"/>
<name>A0A328E964_9ASTE</name>